<gene>
    <name evidence="2" type="ORF">CROQUDRAFT_91835</name>
</gene>
<evidence type="ECO:0000313" key="3">
    <source>
        <dbReference type="Proteomes" id="UP000886653"/>
    </source>
</evidence>
<protein>
    <submittedName>
        <fullName evidence="2">Uncharacterized protein</fullName>
    </submittedName>
</protein>
<accession>A0A9P6TC68</accession>
<sequence>MKGLLSEGEALLCRNDSQRGLALEARTSFTSRLLGAVTVDPPGSLNNLNFRGTDPGTCVQSNRKVSGFRVQHDFHHLPPESGTVPDSTDLSLPPFASLPRGFQLPTYPSAGYKSCSARPRAPVPHPHLTGVPRSGRRRARRDRSELAYLTALTMSMVDNPDPDSSTQASDPDRDERTFPSSPHWGEDRVTYTPGGRRRGFHVHFSAPETFTWGPCGEELVKPDQ</sequence>
<name>A0A9P6TC68_9BASI</name>
<evidence type="ECO:0000313" key="2">
    <source>
        <dbReference type="EMBL" id="KAG0147036.1"/>
    </source>
</evidence>
<proteinExistence type="predicted"/>
<feature type="region of interest" description="Disordered" evidence="1">
    <location>
        <begin position="113"/>
        <end position="142"/>
    </location>
</feature>
<dbReference type="EMBL" id="MU167252">
    <property type="protein sequence ID" value="KAG0147036.1"/>
    <property type="molecule type" value="Genomic_DNA"/>
</dbReference>
<evidence type="ECO:0000256" key="1">
    <source>
        <dbReference type="SAM" id="MobiDB-lite"/>
    </source>
</evidence>
<dbReference type="AlphaFoldDB" id="A0A9P6TC68"/>
<keyword evidence="3" id="KW-1185">Reference proteome</keyword>
<organism evidence="2 3">
    <name type="scientific">Cronartium quercuum f. sp. fusiforme G11</name>
    <dbReference type="NCBI Taxonomy" id="708437"/>
    <lineage>
        <taxon>Eukaryota</taxon>
        <taxon>Fungi</taxon>
        <taxon>Dikarya</taxon>
        <taxon>Basidiomycota</taxon>
        <taxon>Pucciniomycotina</taxon>
        <taxon>Pucciniomycetes</taxon>
        <taxon>Pucciniales</taxon>
        <taxon>Coleosporiaceae</taxon>
        <taxon>Cronartium</taxon>
    </lineage>
</organism>
<dbReference type="Proteomes" id="UP000886653">
    <property type="component" value="Unassembled WGS sequence"/>
</dbReference>
<feature type="region of interest" description="Disordered" evidence="1">
    <location>
        <begin position="156"/>
        <end position="198"/>
    </location>
</feature>
<comment type="caution">
    <text evidence="2">The sequence shown here is derived from an EMBL/GenBank/DDBJ whole genome shotgun (WGS) entry which is preliminary data.</text>
</comment>
<reference evidence="2" key="1">
    <citation type="submission" date="2013-11" db="EMBL/GenBank/DDBJ databases">
        <title>Genome sequence of the fusiform rust pathogen reveals effectors for host alternation and coevolution with pine.</title>
        <authorList>
            <consortium name="DOE Joint Genome Institute"/>
            <person name="Smith K."/>
            <person name="Pendleton A."/>
            <person name="Kubisiak T."/>
            <person name="Anderson C."/>
            <person name="Salamov A."/>
            <person name="Aerts A."/>
            <person name="Riley R."/>
            <person name="Clum A."/>
            <person name="Lindquist E."/>
            <person name="Ence D."/>
            <person name="Campbell M."/>
            <person name="Kronenberg Z."/>
            <person name="Feau N."/>
            <person name="Dhillon B."/>
            <person name="Hamelin R."/>
            <person name="Burleigh J."/>
            <person name="Smith J."/>
            <person name="Yandell M."/>
            <person name="Nelson C."/>
            <person name="Grigoriev I."/>
            <person name="Davis J."/>
        </authorList>
    </citation>
    <scope>NUCLEOTIDE SEQUENCE</scope>
    <source>
        <strain evidence="2">G11</strain>
    </source>
</reference>